<evidence type="ECO:0000313" key="3">
    <source>
        <dbReference type="Proteomes" id="UP000267187"/>
    </source>
</evidence>
<dbReference type="OrthoDB" id="9795226at2"/>
<dbReference type="AlphaFoldDB" id="A0A3M0AMD5"/>
<dbReference type="Gene3D" id="2.60.40.1470">
    <property type="entry name" value="ApaG domain"/>
    <property type="match status" value="1"/>
</dbReference>
<proteinExistence type="predicted"/>
<gene>
    <name evidence="2" type="ORF">DFR27_1494</name>
</gene>
<dbReference type="Proteomes" id="UP000267187">
    <property type="component" value="Unassembled WGS sequence"/>
</dbReference>
<dbReference type="InterPro" id="IPR007474">
    <property type="entry name" value="ApaG_domain"/>
</dbReference>
<dbReference type="Pfam" id="PF04379">
    <property type="entry name" value="DUF525"/>
    <property type="match status" value="1"/>
</dbReference>
<evidence type="ECO:0000313" key="2">
    <source>
        <dbReference type="EMBL" id="RMA80132.1"/>
    </source>
</evidence>
<dbReference type="NCBIfam" id="NF003967">
    <property type="entry name" value="PRK05461.1"/>
    <property type="match status" value="1"/>
</dbReference>
<protein>
    <submittedName>
        <fullName evidence="2">ApaG protein</fullName>
    </submittedName>
</protein>
<dbReference type="InterPro" id="IPR050718">
    <property type="entry name" value="ApaG-like"/>
</dbReference>
<dbReference type="InterPro" id="IPR036767">
    <property type="entry name" value="ApaG_sf"/>
</dbReference>
<comment type="caution">
    <text evidence="2">The sequence shown here is derived from an EMBL/GenBank/DDBJ whole genome shotgun (WGS) entry which is preliminary data.</text>
</comment>
<dbReference type="PANTHER" id="PTHR47191">
    <property type="entry name" value="OS05G0170800 PROTEIN"/>
    <property type="match status" value="1"/>
</dbReference>
<evidence type="ECO:0000259" key="1">
    <source>
        <dbReference type="PROSITE" id="PS51087"/>
    </source>
</evidence>
<dbReference type="SUPFAM" id="SSF110069">
    <property type="entry name" value="ApaG-like"/>
    <property type="match status" value="1"/>
</dbReference>
<dbReference type="PROSITE" id="PS51087">
    <property type="entry name" value="APAG"/>
    <property type="match status" value="1"/>
</dbReference>
<organism evidence="2 3">
    <name type="scientific">Umboniibacter marinipuniceus</name>
    <dbReference type="NCBI Taxonomy" id="569599"/>
    <lineage>
        <taxon>Bacteria</taxon>
        <taxon>Pseudomonadati</taxon>
        <taxon>Pseudomonadota</taxon>
        <taxon>Gammaproteobacteria</taxon>
        <taxon>Cellvibrionales</taxon>
        <taxon>Cellvibrionaceae</taxon>
        <taxon>Umboniibacter</taxon>
    </lineage>
</organism>
<sequence length="126" mass="14439">MMISEQVTVRVRTEYVGVEERGRTFHHAFAYHIEITNISNRTIQLLTREWTIIDADGHEDRVEGEGVVGELPILGENELFSYTSWAMIGTNAGTMHGFYGFIDVDSQEHFRVEIPCFRLSRPGVLH</sequence>
<dbReference type="PANTHER" id="PTHR47191:SF2">
    <property type="entry name" value="OS05G0170800 PROTEIN"/>
    <property type="match status" value="1"/>
</dbReference>
<accession>A0A3M0AMD5</accession>
<name>A0A3M0AMD5_9GAMM</name>
<keyword evidence="3" id="KW-1185">Reference proteome</keyword>
<dbReference type="EMBL" id="REFJ01000003">
    <property type="protein sequence ID" value="RMA80132.1"/>
    <property type="molecule type" value="Genomic_DNA"/>
</dbReference>
<reference evidence="2 3" key="1">
    <citation type="submission" date="2018-10" db="EMBL/GenBank/DDBJ databases">
        <title>Genomic Encyclopedia of Type Strains, Phase IV (KMG-IV): sequencing the most valuable type-strain genomes for metagenomic binning, comparative biology and taxonomic classification.</title>
        <authorList>
            <person name="Goeker M."/>
        </authorList>
    </citation>
    <scope>NUCLEOTIDE SEQUENCE [LARGE SCALE GENOMIC DNA]</scope>
    <source>
        <strain evidence="2 3">DSM 25080</strain>
    </source>
</reference>
<feature type="domain" description="ApaG" evidence="1">
    <location>
        <begin position="1"/>
        <end position="126"/>
    </location>
</feature>